<evidence type="ECO:0000313" key="3">
    <source>
        <dbReference type="Proteomes" id="UP000631114"/>
    </source>
</evidence>
<feature type="compositionally biased region" description="Acidic residues" evidence="1">
    <location>
        <begin position="63"/>
        <end position="73"/>
    </location>
</feature>
<evidence type="ECO:0000256" key="1">
    <source>
        <dbReference type="SAM" id="MobiDB-lite"/>
    </source>
</evidence>
<accession>A0A835H6B6</accession>
<keyword evidence="3" id="KW-1185">Reference proteome</keyword>
<feature type="compositionally biased region" description="Acidic residues" evidence="1">
    <location>
        <begin position="96"/>
        <end position="107"/>
    </location>
</feature>
<comment type="caution">
    <text evidence="2">The sequence shown here is derived from an EMBL/GenBank/DDBJ whole genome shotgun (WGS) entry which is preliminary data.</text>
</comment>
<proteinExistence type="predicted"/>
<gene>
    <name evidence="2" type="ORF">IFM89_027107</name>
</gene>
<organism evidence="2 3">
    <name type="scientific">Coptis chinensis</name>
    <dbReference type="NCBI Taxonomy" id="261450"/>
    <lineage>
        <taxon>Eukaryota</taxon>
        <taxon>Viridiplantae</taxon>
        <taxon>Streptophyta</taxon>
        <taxon>Embryophyta</taxon>
        <taxon>Tracheophyta</taxon>
        <taxon>Spermatophyta</taxon>
        <taxon>Magnoliopsida</taxon>
        <taxon>Ranunculales</taxon>
        <taxon>Ranunculaceae</taxon>
        <taxon>Coptidoideae</taxon>
        <taxon>Coptis</taxon>
    </lineage>
</organism>
<sequence length="209" mass="23531">MLPVLATRLRRSTRLMGSDNDVLLQPATDKDVDMSIGQNDVDLVEPGTSSNEGDDTSFAQDNMESESVSEIESDVEKKKVTPHATTQTASAKEVSYEDGDDDSPIDSEAEKKIVGSEEVTSHMYSSEVTCNKYSSEVTINRKVAKLTYWLEGEYLIFKKSDFTLLTSLSIAYPPEEYFEMDELDPSEFRQKYFPCLEKMRKTFKGAVKL</sequence>
<dbReference type="AlphaFoldDB" id="A0A835H6B6"/>
<feature type="compositionally biased region" description="Polar residues" evidence="1">
    <location>
        <begin position="47"/>
        <end position="62"/>
    </location>
</feature>
<dbReference type="EMBL" id="JADFTS010000008">
    <property type="protein sequence ID" value="KAF9594061.1"/>
    <property type="molecule type" value="Genomic_DNA"/>
</dbReference>
<protein>
    <submittedName>
        <fullName evidence="2">Uncharacterized protein</fullName>
    </submittedName>
</protein>
<dbReference type="Proteomes" id="UP000631114">
    <property type="component" value="Unassembled WGS sequence"/>
</dbReference>
<name>A0A835H6B6_9MAGN</name>
<feature type="region of interest" description="Disordered" evidence="1">
    <location>
        <begin position="40"/>
        <end position="109"/>
    </location>
</feature>
<evidence type="ECO:0000313" key="2">
    <source>
        <dbReference type="EMBL" id="KAF9594061.1"/>
    </source>
</evidence>
<reference evidence="2 3" key="1">
    <citation type="submission" date="2020-10" db="EMBL/GenBank/DDBJ databases">
        <title>The Coptis chinensis genome and diversification of protoberbering-type alkaloids.</title>
        <authorList>
            <person name="Wang B."/>
            <person name="Shu S."/>
            <person name="Song C."/>
            <person name="Liu Y."/>
        </authorList>
    </citation>
    <scope>NUCLEOTIDE SEQUENCE [LARGE SCALE GENOMIC DNA]</scope>
    <source>
        <strain evidence="2">HL-2020</strain>
        <tissue evidence="2">Leaf</tissue>
    </source>
</reference>